<dbReference type="Proteomes" id="UP000379480">
    <property type="component" value="Unassembled WGS sequence"/>
</dbReference>
<organism evidence="1 2">
    <name type="scientific">Pseudomonas fluorescens</name>
    <dbReference type="NCBI Taxonomy" id="294"/>
    <lineage>
        <taxon>Bacteria</taxon>
        <taxon>Pseudomonadati</taxon>
        <taxon>Pseudomonadota</taxon>
        <taxon>Gammaproteobacteria</taxon>
        <taxon>Pseudomonadales</taxon>
        <taxon>Pseudomonadaceae</taxon>
        <taxon>Pseudomonas</taxon>
    </lineage>
</organism>
<accession>A0A5E7E983</accession>
<reference evidence="1 2" key="1">
    <citation type="submission" date="2019-09" db="EMBL/GenBank/DDBJ databases">
        <authorList>
            <person name="Chandra G."/>
            <person name="Truman W A."/>
        </authorList>
    </citation>
    <scope>NUCLEOTIDE SEQUENCE [LARGE SCALE GENOMIC DNA]</scope>
    <source>
        <strain evidence="1">PS723</strain>
    </source>
</reference>
<dbReference type="EMBL" id="CABVHY010000023">
    <property type="protein sequence ID" value="VVO22903.1"/>
    <property type="molecule type" value="Genomic_DNA"/>
</dbReference>
<proteinExistence type="predicted"/>
<dbReference type="OrthoDB" id="6895849at2"/>
<sequence>MSTSLSLIDLDVIEGEVLCDVLVSPEDMARTNEARAAFKELRSILLAQVVPALGGFGHPLSTEIERHLEMVTFRSHNFLWPHRHAGAAHDAIDAGGFQ</sequence>
<dbReference type="RefSeq" id="WP_150805676.1">
    <property type="nucleotide sequence ID" value="NZ_CABVHY010000023.1"/>
</dbReference>
<gene>
    <name evidence="1" type="ORF">PS723_04360</name>
</gene>
<protein>
    <submittedName>
        <fullName evidence="1">Uncharacterized protein</fullName>
    </submittedName>
</protein>
<dbReference type="AlphaFoldDB" id="A0A5E7E983"/>
<name>A0A5E7E983_PSEFL</name>
<evidence type="ECO:0000313" key="2">
    <source>
        <dbReference type="Proteomes" id="UP000379480"/>
    </source>
</evidence>
<evidence type="ECO:0000313" key="1">
    <source>
        <dbReference type="EMBL" id="VVO22903.1"/>
    </source>
</evidence>